<dbReference type="PANTHER" id="PTHR12264">
    <property type="entry name" value="TRANSCRIPTION INITIATION FACTOR TFIID SUBUNIT 12"/>
    <property type="match status" value="1"/>
</dbReference>
<dbReference type="GO" id="GO:0051123">
    <property type="term" value="P:RNA polymerase II preinitiation complex assembly"/>
    <property type="evidence" value="ECO:0007669"/>
    <property type="project" value="TreeGrafter"/>
</dbReference>
<organism evidence="8">
    <name type="scientific">Notodromas monacha</name>
    <dbReference type="NCBI Taxonomy" id="399045"/>
    <lineage>
        <taxon>Eukaryota</taxon>
        <taxon>Metazoa</taxon>
        <taxon>Ecdysozoa</taxon>
        <taxon>Arthropoda</taxon>
        <taxon>Crustacea</taxon>
        <taxon>Oligostraca</taxon>
        <taxon>Ostracoda</taxon>
        <taxon>Podocopa</taxon>
        <taxon>Podocopida</taxon>
        <taxon>Cypridocopina</taxon>
        <taxon>Cypridoidea</taxon>
        <taxon>Cyprididae</taxon>
        <taxon>Notodromas</taxon>
    </lineage>
</organism>
<evidence type="ECO:0000256" key="2">
    <source>
        <dbReference type="ARBA" id="ARBA00007530"/>
    </source>
</evidence>
<keyword evidence="5" id="KW-0804">Transcription</keyword>
<dbReference type="Proteomes" id="UP000678499">
    <property type="component" value="Unassembled WGS sequence"/>
</dbReference>
<reference evidence="8" key="1">
    <citation type="submission" date="2020-11" db="EMBL/GenBank/DDBJ databases">
        <authorList>
            <person name="Tran Van P."/>
        </authorList>
    </citation>
    <scope>NUCLEOTIDE SEQUENCE</scope>
</reference>
<dbReference type="InterPro" id="IPR009072">
    <property type="entry name" value="Histone-fold"/>
</dbReference>
<dbReference type="GO" id="GO:0046982">
    <property type="term" value="F:protein heterodimerization activity"/>
    <property type="evidence" value="ECO:0007669"/>
    <property type="project" value="InterPro"/>
</dbReference>
<dbReference type="CDD" id="cd07981">
    <property type="entry name" value="HFD_TAF12"/>
    <property type="match status" value="1"/>
</dbReference>
<dbReference type="Gene3D" id="1.10.20.10">
    <property type="entry name" value="Histone, subunit A"/>
    <property type="match status" value="1"/>
</dbReference>
<dbReference type="SUPFAM" id="SSF47113">
    <property type="entry name" value="Histone-fold"/>
    <property type="match status" value="1"/>
</dbReference>
<keyword evidence="6" id="KW-0539">Nucleus</keyword>
<protein>
    <recommendedName>
        <fullName evidence="3">Transcription initiation factor TFIID subunit 12</fullName>
    </recommendedName>
</protein>
<evidence type="ECO:0000313" key="9">
    <source>
        <dbReference type="Proteomes" id="UP000678499"/>
    </source>
</evidence>
<evidence type="ECO:0000259" key="7">
    <source>
        <dbReference type="Pfam" id="PF03847"/>
    </source>
</evidence>
<evidence type="ECO:0000313" key="8">
    <source>
        <dbReference type="EMBL" id="CAD7284085.1"/>
    </source>
</evidence>
<comment type="subcellular location">
    <subcellularLocation>
        <location evidence="1">Nucleus</location>
    </subcellularLocation>
</comment>
<evidence type="ECO:0000256" key="3">
    <source>
        <dbReference type="ARBA" id="ARBA00017484"/>
    </source>
</evidence>
<dbReference type="GO" id="GO:0003677">
    <property type="term" value="F:DNA binding"/>
    <property type="evidence" value="ECO:0007669"/>
    <property type="project" value="TreeGrafter"/>
</dbReference>
<name>A0A7R9GIS4_9CRUS</name>
<dbReference type="PANTHER" id="PTHR12264:SF21">
    <property type="entry name" value="TRANSCRIPTION INITIATION FACTOR TFIID SUBUNIT 12"/>
    <property type="match status" value="1"/>
</dbReference>
<accession>A0A7R9GIS4</accession>
<evidence type="ECO:0000256" key="5">
    <source>
        <dbReference type="ARBA" id="ARBA00023163"/>
    </source>
</evidence>
<dbReference type="GO" id="GO:0000124">
    <property type="term" value="C:SAGA complex"/>
    <property type="evidence" value="ECO:0007669"/>
    <property type="project" value="InterPro"/>
</dbReference>
<dbReference type="InterPro" id="IPR037794">
    <property type="entry name" value="TAF12"/>
</dbReference>
<keyword evidence="9" id="KW-1185">Reference proteome</keyword>
<dbReference type="GO" id="GO:0017025">
    <property type="term" value="F:TBP-class protein binding"/>
    <property type="evidence" value="ECO:0007669"/>
    <property type="project" value="TreeGrafter"/>
</dbReference>
<evidence type="ECO:0000256" key="4">
    <source>
        <dbReference type="ARBA" id="ARBA00023015"/>
    </source>
</evidence>
<keyword evidence="4" id="KW-0805">Transcription regulation</keyword>
<proteinExistence type="inferred from homology"/>
<dbReference type="Pfam" id="PF03847">
    <property type="entry name" value="TFIID_20kDa"/>
    <property type="match status" value="1"/>
</dbReference>
<dbReference type="OrthoDB" id="2193432at2759"/>
<evidence type="ECO:0000256" key="1">
    <source>
        <dbReference type="ARBA" id="ARBA00004123"/>
    </source>
</evidence>
<dbReference type="FunFam" id="1.10.20.10:FF:000011">
    <property type="entry name" value="Transcription initiation factor TFIID subunit 12"/>
    <property type="match status" value="1"/>
</dbReference>
<dbReference type="GO" id="GO:0005669">
    <property type="term" value="C:transcription factor TFIID complex"/>
    <property type="evidence" value="ECO:0007669"/>
    <property type="project" value="InterPro"/>
</dbReference>
<dbReference type="EMBL" id="CAJPEX010006907">
    <property type="protein sequence ID" value="CAG0924237.1"/>
    <property type="molecule type" value="Genomic_DNA"/>
</dbReference>
<gene>
    <name evidence="8" type="ORF">NMOB1V02_LOCUS11693</name>
</gene>
<sequence length="115" mass="13129">MGLCFEKVLTRTRLQDLLREIDPNEHLDDDVEEVLLQAADNFVDDVISRACDLAKHRKGTTLEAQDVLLVLQGQLNMWIPGYGSAEEHQVPKMPSQSTSEAHRQRMALIRKFSKK</sequence>
<comment type="similarity">
    <text evidence="2">Belongs to the TAF12 family.</text>
</comment>
<dbReference type="InterPro" id="IPR003228">
    <property type="entry name" value="TFIID_TAF12_dom"/>
</dbReference>
<evidence type="ECO:0000256" key="6">
    <source>
        <dbReference type="ARBA" id="ARBA00023242"/>
    </source>
</evidence>
<dbReference type="EMBL" id="OA888944">
    <property type="protein sequence ID" value="CAD7284085.1"/>
    <property type="molecule type" value="Genomic_DNA"/>
</dbReference>
<dbReference type="AlphaFoldDB" id="A0A7R9GIS4"/>
<feature type="domain" description="Transcription initiation factor TFIID subunit 12" evidence="7">
    <location>
        <begin position="10"/>
        <end position="77"/>
    </location>
</feature>